<evidence type="ECO:0000256" key="1">
    <source>
        <dbReference type="ARBA" id="ARBA00022617"/>
    </source>
</evidence>
<reference evidence="6 7" key="1">
    <citation type="submission" date="2019-12" db="EMBL/GenBank/DDBJ databases">
        <title>Complete Genome Sequence of a Quorum-Sensing Bacterium,Rhodobacteraceae bacterium C31, Isolated from a marine microalgae symbiotic bacteria.</title>
        <authorList>
            <person name="Zhang Y."/>
        </authorList>
    </citation>
    <scope>NUCLEOTIDE SEQUENCE [LARGE SCALE GENOMIC DNA]</scope>
    <source>
        <strain evidence="6 7">C31</strain>
    </source>
</reference>
<keyword evidence="1 4" id="KW-0349">Heme</keyword>
<dbReference type="Proteomes" id="UP000596387">
    <property type="component" value="Chromosome"/>
</dbReference>
<dbReference type="Pfam" id="PF00034">
    <property type="entry name" value="Cytochrom_C"/>
    <property type="match status" value="1"/>
</dbReference>
<keyword evidence="3 4" id="KW-0408">Iron</keyword>
<keyword evidence="2 4" id="KW-0479">Metal-binding</keyword>
<dbReference type="Gene3D" id="1.10.760.10">
    <property type="entry name" value="Cytochrome c-like domain"/>
    <property type="match status" value="1"/>
</dbReference>
<accession>A0ABX7F8F0</accession>
<proteinExistence type="predicted"/>
<organism evidence="6 7">
    <name type="scientific">Ponticoccus alexandrii</name>
    <dbReference type="NCBI Taxonomy" id="1943633"/>
    <lineage>
        <taxon>Bacteria</taxon>
        <taxon>Pseudomonadati</taxon>
        <taxon>Pseudomonadota</taxon>
        <taxon>Alphaproteobacteria</taxon>
        <taxon>Rhodobacterales</taxon>
        <taxon>Roseobacteraceae</taxon>
        <taxon>Ponticoccus</taxon>
    </lineage>
</organism>
<dbReference type="InterPro" id="IPR009056">
    <property type="entry name" value="Cyt_c-like_dom"/>
</dbReference>
<keyword evidence="7" id="KW-1185">Reference proteome</keyword>
<dbReference type="PROSITE" id="PS51257">
    <property type="entry name" value="PROKAR_LIPOPROTEIN"/>
    <property type="match status" value="1"/>
</dbReference>
<protein>
    <submittedName>
        <fullName evidence="6">C-type cytochrome</fullName>
    </submittedName>
</protein>
<feature type="domain" description="Cytochrome c" evidence="5">
    <location>
        <begin position="56"/>
        <end position="165"/>
    </location>
</feature>
<dbReference type="EMBL" id="CP047166">
    <property type="protein sequence ID" value="QRF65844.1"/>
    <property type="molecule type" value="Genomic_DNA"/>
</dbReference>
<dbReference type="RefSeq" id="WP_023849912.1">
    <property type="nucleotide sequence ID" value="NZ_CP047166.1"/>
</dbReference>
<evidence type="ECO:0000259" key="5">
    <source>
        <dbReference type="PROSITE" id="PS51007"/>
    </source>
</evidence>
<gene>
    <name evidence="6" type="ORF">GQA70_05670</name>
</gene>
<sequence>MKQAIMAGAALAVSGCGWFSQRETVPVSGYEARSETVTLRAVAPLEIRPGPLVETWDPVPGAALYAEFCTACHGATGRGDGPLGGPLPVAPADLTGLAARNGGHYPGRRILDTVHGTPGPYHRGTLPGFDRLLSGEVREWAAPDGDRILAPKGLIDLVAYVGTLQVQ</sequence>
<dbReference type="SUPFAM" id="SSF46626">
    <property type="entry name" value="Cytochrome c"/>
    <property type="match status" value="1"/>
</dbReference>
<evidence type="ECO:0000256" key="2">
    <source>
        <dbReference type="ARBA" id="ARBA00022723"/>
    </source>
</evidence>
<evidence type="ECO:0000256" key="3">
    <source>
        <dbReference type="ARBA" id="ARBA00023004"/>
    </source>
</evidence>
<dbReference type="InterPro" id="IPR036909">
    <property type="entry name" value="Cyt_c-like_dom_sf"/>
</dbReference>
<evidence type="ECO:0000256" key="4">
    <source>
        <dbReference type="PROSITE-ProRule" id="PRU00433"/>
    </source>
</evidence>
<evidence type="ECO:0000313" key="6">
    <source>
        <dbReference type="EMBL" id="QRF65844.1"/>
    </source>
</evidence>
<name>A0ABX7F8F0_9RHOB</name>
<evidence type="ECO:0000313" key="7">
    <source>
        <dbReference type="Proteomes" id="UP000596387"/>
    </source>
</evidence>
<dbReference type="PROSITE" id="PS51007">
    <property type="entry name" value="CYTC"/>
    <property type="match status" value="1"/>
</dbReference>